<dbReference type="RefSeq" id="WP_202815883.1">
    <property type="nucleotide sequence ID" value="NZ_BDCO01000002.1"/>
</dbReference>
<evidence type="ECO:0000313" key="3">
    <source>
        <dbReference type="Proteomes" id="UP000076023"/>
    </source>
</evidence>
<keyword evidence="1" id="KW-0812">Transmembrane</keyword>
<feature type="transmembrane region" description="Helical" evidence="1">
    <location>
        <begin position="75"/>
        <end position="95"/>
    </location>
</feature>
<evidence type="ECO:0000313" key="2">
    <source>
        <dbReference type="EMBL" id="GAT31639.1"/>
    </source>
</evidence>
<feature type="transmembrane region" description="Helical" evidence="1">
    <location>
        <begin position="30"/>
        <end position="55"/>
    </location>
</feature>
<name>A0A146G188_TERSA</name>
<dbReference type="Pfam" id="PF06182">
    <property type="entry name" value="ABC2_membrane_6"/>
    <property type="match status" value="1"/>
</dbReference>
<gene>
    <name evidence="2" type="ORF">TSACC_233</name>
</gene>
<dbReference type="InterPro" id="IPR010390">
    <property type="entry name" value="ABC-2_transporter-like"/>
</dbReference>
<keyword evidence="3" id="KW-1185">Reference proteome</keyword>
<proteinExistence type="predicted"/>
<dbReference type="Proteomes" id="UP000076023">
    <property type="component" value="Unassembled WGS sequence"/>
</dbReference>
<dbReference type="AlphaFoldDB" id="A0A146G188"/>
<protein>
    <submittedName>
        <fullName evidence="2">ABC-2 type transport system permease protein</fullName>
    </submittedName>
</protein>
<dbReference type="STRING" id="690879.TSACC_233"/>
<organism evidence="2 3">
    <name type="scientific">Terrimicrobium sacchariphilum</name>
    <dbReference type="NCBI Taxonomy" id="690879"/>
    <lineage>
        <taxon>Bacteria</taxon>
        <taxon>Pseudomonadati</taxon>
        <taxon>Verrucomicrobiota</taxon>
        <taxon>Terrimicrobiia</taxon>
        <taxon>Terrimicrobiales</taxon>
        <taxon>Terrimicrobiaceae</taxon>
        <taxon>Terrimicrobium</taxon>
    </lineage>
</organism>
<dbReference type="PANTHER" id="PTHR36833">
    <property type="entry name" value="SLR0610 PROTEIN-RELATED"/>
    <property type="match status" value="1"/>
</dbReference>
<feature type="transmembrane region" description="Helical" evidence="1">
    <location>
        <begin position="234"/>
        <end position="256"/>
    </location>
</feature>
<accession>A0A146G188</accession>
<evidence type="ECO:0000256" key="1">
    <source>
        <dbReference type="SAM" id="Phobius"/>
    </source>
</evidence>
<dbReference type="PANTHER" id="PTHR36833:SF1">
    <property type="entry name" value="INTEGRAL MEMBRANE TRANSPORT PROTEIN"/>
    <property type="match status" value="1"/>
</dbReference>
<keyword evidence="1" id="KW-1133">Transmembrane helix</keyword>
<comment type="caution">
    <text evidence="2">The sequence shown here is derived from an EMBL/GenBank/DDBJ whole genome shotgun (WGS) entry which is preliminary data.</text>
</comment>
<keyword evidence="1" id="KW-0472">Membrane</keyword>
<dbReference type="InParanoid" id="A0A146G188"/>
<feature type="transmembrane region" description="Helical" evidence="1">
    <location>
        <begin position="125"/>
        <end position="144"/>
    </location>
</feature>
<dbReference type="EMBL" id="BDCO01000002">
    <property type="protein sequence ID" value="GAT31639.1"/>
    <property type="molecule type" value="Genomic_DNA"/>
</dbReference>
<reference evidence="3" key="1">
    <citation type="journal article" date="2017" name="Genome Announc.">
        <title>Draft Genome Sequence of Terrimicrobium sacchariphilum NM-5T, a Facultative Anaerobic Soil Bacterium of the Class Spartobacteria.</title>
        <authorList>
            <person name="Qiu Y.L."/>
            <person name="Tourlousse D.M."/>
            <person name="Matsuura N."/>
            <person name="Ohashi A."/>
            <person name="Sekiguchi Y."/>
        </authorList>
    </citation>
    <scope>NUCLEOTIDE SEQUENCE [LARGE SCALE GENOMIC DNA]</scope>
    <source>
        <strain evidence="3">NM-5</strain>
    </source>
</reference>
<sequence length="268" mass="30290">MTSILRRYADVYAIMFRNSLIREMSFKANFILWMLVEVLWFIGQLVFIEVIFSYVEKIGDWTKWEVVLLVGTHQLISQIFQAFFYANLSALPELVRTGRLDFLLLQPIDGQFAVSTKQFGLDNMINALIGVAFIVMALVKLAVVPTAAQIALFCAAVLLGVMIHYSLFLLLATASFWIVRAEGLIYGYYSIFNIGRYPDVIFTGAFKFVFSWIIPVIVVTNVPARLLLRTGDSAWVLLGQLLIAAALVLTATRVYWKLSLRRYSSASS</sequence>
<feature type="transmembrane region" description="Helical" evidence="1">
    <location>
        <begin position="150"/>
        <end position="179"/>
    </location>
</feature>
<feature type="transmembrane region" description="Helical" evidence="1">
    <location>
        <begin position="200"/>
        <end position="222"/>
    </location>
</feature>